<evidence type="ECO:0000256" key="6">
    <source>
        <dbReference type="ARBA" id="ARBA00022840"/>
    </source>
</evidence>
<feature type="compositionally biased region" description="Low complexity" evidence="9">
    <location>
        <begin position="297"/>
        <end position="327"/>
    </location>
</feature>
<evidence type="ECO:0000256" key="7">
    <source>
        <dbReference type="ARBA" id="ARBA00047899"/>
    </source>
</evidence>
<evidence type="ECO:0000256" key="3">
    <source>
        <dbReference type="ARBA" id="ARBA00022679"/>
    </source>
</evidence>
<feature type="compositionally biased region" description="Polar residues" evidence="9">
    <location>
        <begin position="395"/>
        <end position="405"/>
    </location>
</feature>
<dbReference type="PANTHER" id="PTHR43289:SF6">
    <property type="entry name" value="SERINE_THREONINE-PROTEIN KINASE NEKL-3"/>
    <property type="match status" value="1"/>
</dbReference>
<evidence type="ECO:0000313" key="11">
    <source>
        <dbReference type="EMBL" id="ACZ19996.1"/>
    </source>
</evidence>
<dbReference type="CDD" id="cd14014">
    <property type="entry name" value="STKc_PknB_like"/>
    <property type="match status" value="1"/>
</dbReference>
<dbReference type="InterPro" id="IPR011009">
    <property type="entry name" value="Kinase-like_dom_sf"/>
</dbReference>
<protein>
    <recommendedName>
        <fullName evidence="1">non-specific serine/threonine protein kinase</fullName>
        <ecNumber evidence="1">2.7.11.1</ecNumber>
    </recommendedName>
</protein>
<dbReference type="FunFam" id="3.30.200.20:FF:000035">
    <property type="entry name" value="Serine/threonine protein kinase Stk1"/>
    <property type="match status" value="1"/>
</dbReference>
<dbReference type="STRING" id="446469.Sked_00190"/>
<dbReference type="OrthoDB" id="9762169at2"/>
<keyword evidence="3" id="KW-0808">Transferase</keyword>
<keyword evidence="4" id="KW-0547">Nucleotide-binding</keyword>
<dbReference type="Gene3D" id="1.10.510.10">
    <property type="entry name" value="Transferase(Phosphotransferase) domain 1"/>
    <property type="match status" value="1"/>
</dbReference>
<keyword evidence="5 11" id="KW-0418">Kinase</keyword>
<sequence length="663" mass="68536">MKPEAQMALGGRYRLVRQIAVGGMGEVWVAHDESLARDVAVKVLREEFAGNSDFLDRLRTEARNSAALSHSNIAQLYDYGEQQGSGYLVMELVQGEPMSDLLEREPVLPVLRLLSILSQTARALHAAHVAGVVHRDVKPGNILLERSGEVKITDFGVSLAANQIPMTAAGMVMGTAQYLSPEQAIGKAATGASDIYALGIVAYESIVGNRPFTGATPVDIAVAQVNETVPPLPATVHTGLADLVMRMLAKDPLDRPRSGAILARTFDLLADEIAADPWGNGRRRRDPEPAPARREAPPTAGLPTTAPAAPAAPPAAALSAEPAAPVAPAVPLPPVQQPGTSRTAPPAPPVAGPEDPETAHGSAPSAPVGRRMLPAPSETADPQHLAHGTHGAEGSQGSARTSPEPTSLGGAGREAHHLSAEPAPQAPPARARHDALPPPPPADEPTRTLPQRQPRSAPEQRSAQWEPQTPVWDAVDSPRRSPDAAGHGQQPPAPSEQTGAVRRRVPHTGATDRARTSDQPRSAGPRSGLPRTPAAGGRTGASASPAARGRSGSGRPGRGSSSSRRRGAQRRGGLAGFLDTVRSVGWPTLALVLVLVVVLTATLAKALLDSSGSEDSSSPSGDGHLSETISVESTGGTGTDAMIVQATGSQSRGAASPTTPKDT</sequence>
<dbReference type="HOGENOM" id="CLU_000288_63_44_11"/>
<dbReference type="EC" id="2.7.11.1" evidence="1"/>
<feature type="domain" description="Protein kinase" evidence="10">
    <location>
        <begin position="13"/>
        <end position="269"/>
    </location>
</feature>
<dbReference type="GO" id="GO:0005524">
    <property type="term" value="F:ATP binding"/>
    <property type="evidence" value="ECO:0007669"/>
    <property type="project" value="UniProtKB-KW"/>
</dbReference>
<reference evidence="11 12" key="1">
    <citation type="journal article" date="2009" name="Stand. Genomic Sci.">
        <title>Complete genome sequence of Sanguibacter keddieii type strain (ST-74).</title>
        <authorList>
            <person name="Ivanova N."/>
            <person name="Sikorski J."/>
            <person name="Sims D."/>
            <person name="Brettin T."/>
            <person name="Detter J.C."/>
            <person name="Han C."/>
            <person name="Lapidus A."/>
            <person name="Copeland A."/>
            <person name="Glavina Del Rio T."/>
            <person name="Nolan M."/>
            <person name="Chen F."/>
            <person name="Lucas S."/>
            <person name="Tice H."/>
            <person name="Cheng J.F."/>
            <person name="Bruce D."/>
            <person name="Goodwin L."/>
            <person name="Pitluck S."/>
            <person name="Pati A."/>
            <person name="Mavromatis K."/>
            <person name="Chen A."/>
            <person name="Palaniappan K."/>
            <person name="D'haeseleer P."/>
            <person name="Chain P."/>
            <person name="Bristow J."/>
            <person name="Eisen J.A."/>
            <person name="Markowitz V."/>
            <person name="Hugenholtz P."/>
            <person name="Goker M."/>
            <person name="Pukall R."/>
            <person name="Klenk H.P."/>
            <person name="Kyrpides N.C."/>
        </authorList>
    </citation>
    <scope>NUCLEOTIDE SEQUENCE [LARGE SCALE GENOMIC DNA]</scope>
    <source>
        <strain evidence="12">ATCC 51767 / DSM 10542 / NCFB 3025 / ST-74</strain>
    </source>
</reference>
<evidence type="ECO:0000256" key="9">
    <source>
        <dbReference type="SAM" id="MobiDB-lite"/>
    </source>
</evidence>
<dbReference type="GO" id="GO:0004674">
    <property type="term" value="F:protein serine/threonine kinase activity"/>
    <property type="evidence" value="ECO:0007669"/>
    <property type="project" value="UniProtKB-KW"/>
</dbReference>
<dbReference type="KEGG" id="ske:Sked_00190"/>
<dbReference type="PROSITE" id="PS00108">
    <property type="entry name" value="PROTEIN_KINASE_ST"/>
    <property type="match status" value="1"/>
</dbReference>
<proteinExistence type="predicted"/>
<evidence type="ECO:0000256" key="8">
    <source>
        <dbReference type="ARBA" id="ARBA00048679"/>
    </source>
</evidence>
<dbReference type="Gene3D" id="3.30.200.20">
    <property type="entry name" value="Phosphorylase Kinase, domain 1"/>
    <property type="match status" value="1"/>
</dbReference>
<dbReference type="Proteomes" id="UP000000322">
    <property type="component" value="Chromosome"/>
</dbReference>
<feature type="region of interest" description="Disordered" evidence="9">
    <location>
        <begin position="609"/>
        <end position="663"/>
    </location>
</feature>
<feature type="compositionally biased region" description="Basic and acidic residues" evidence="9">
    <location>
        <begin position="285"/>
        <end position="296"/>
    </location>
</feature>
<keyword evidence="2 11" id="KW-0723">Serine/threonine-protein kinase</keyword>
<organism evidence="11 12">
    <name type="scientific">Sanguibacter keddieii (strain ATCC 51767 / DSM 10542 / NCFB 3025 / ST-74)</name>
    <dbReference type="NCBI Taxonomy" id="446469"/>
    <lineage>
        <taxon>Bacteria</taxon>
        <taxon>Bacillati</taxon>
        <taxon>Actinomycetota</taxon>
        <taxon>Actinomycetes</taxon>
        <taxon>Micrococcales</taxon>
        <taxon>Sanguibacteraceae</taxon>
        <taxon>Sanguibacter</taxon>
    </lineage>
</organism>
<keyword evidence="12" id="KW-1185">Reference proteome</keyword>
<feature type="compositionally biased region" description="Polar residues" evidence="9">
    <location>
        <begin position="646"/>
        <end position="663"/>
    </location>
</feature>
<comment type="catalytic activity">
    <reaction evidence="8">
        <text>L-seryl-[protein] + ATP = O-phospho-L-seryl-[protein] + ADP + H(+)</text>
        <dbReference type="Rhea" id="RHEA:17989"/>
        <dbReference type="Rhea" id="RHEA-COMP:9863"/>
        <dbReference type="Rhea" id="RHEA-COMP:11604"/>
        <dbReference type="ChEBI" id="CHEBI:15378"/>
        <dbReference type="ChEBI" id="CHEBI:29999"/>
        <dbReference type="ChEBI" id="CHEBI:30616"/>
        <dbReference type="ChEBI" id="CHEBI:83421"/>
        <dbReference type="ChEBI" id="CHEBI:456216"/>
        <dbReference type="EC" id="2.7.11.1"/>
    </reaction>
</comment>
<dbReference type="InterPro" id="IPR008271">
    <property type="entry name" value="Ser/Thr_kinase_AS"/>
</dbReference>
<feature type="region of interest" description="Disordered" evidence="9">
    <location>
        <begin position="277"/>
        <end position="572"/>
    </location>
</feature>
<dbReference type="InterPro" id="IPR000719">
    <property type="entry name" value="Prot_kinase_dom"/>
</dbReference>
<evidence type="ECO:0000259" key="10">
    <source>
        <dbReference type="PROSITE" id="PS50011"/>
    </source>
</evidence>
<dbReference type="RefSeq" id="WP_012865065.1">
    <property type="nucleotide sequence ID" value="NC_013521.1"/>
</dbReference>
<evidence type="ECO:0000256" key="1">
    <source>
        <dbReference type="ARBA" id="ARBA00012513"/>
    </source>
</evidence>
<evidence type="ECO:0000256" key="2">
    <source>
        <dbReference type="ARBA" id="ARBA00022527"/>
    </source>
</evidence>
<dbReference type="PROSITE" id="PS50011">
    <property type="entry name" value="PROTEIN_KINASE_DOM"/>
    <property type="match status" value="1"/>
</dbReference>
<dbReference type="eggNOG" id="COG0515">
    <property type="taxonomic scope" value="Bacteria"/>
</dbReference>
<dbReference type="EMBL" id="CP001819">
    <property type="protein sequence ID" value="ACZ19996.1"/>
    <property type="molecule type" value="Genomic_DNA"/>
</dbReference>
<accession>D1BI22</accession>
<dbReference type="SMART" id="SM00220">
    <property type="entry name" value="S_TKc"/>
    <property type="match status" value="1"/>
</dbReference>
<dbReference type="SUPFAM" id="SSF56112">
    <property type="entry name" value="Protein kinase-like (PK-like)"/>
    <property type="match status" value="1"/>
</dbReference>
<dbReference type="GO" id="GO:0045717">
    <property type="term" value="P:negative regulation of fatty acid biosynthetic process"/>
    <property type="evidence" value="ECO:0007669"/>
    <property type="project" value="UniProtKB-ARBA"/>
</dbReference>
<feature type="compositionally biased region" description="Low complexity" evidence="9">
    <location>
        <begin position="609"/>
        <end position="623"/>
    </location>
</feature>
<dbReference type="FunFam" id="1.10.510.10:FF:000021">
    <property type="entry name" value="Serine/threonine protein kinase"/>
    <property type="match status" value="1"/>
</dbReference>
<keyword evidence="6" id="KW-0067">ATP-binding</keyword>
<name>D1BI22_SANKS</name>
<evidence type="ECO:0000256" key="4">
    <source>
        <dbReference type="ARBA" id="ARBA00022741"/>
    </source>
</evidence>
<dbReference type="AlphaFoldDB" id="D1BI22"/>
<comment type="catalytic activity">
    <reaction evidence="7">
        <text>L-threonyl-[protein] + ATP = O-phospho-L-threonyl-[protein] + ADP + H(+)</text>
        <dbReference type="Rhea" id="RHEA:46608"/>
        <dbReference type="Rhea" id="RHEA-COMP:11060"/>
        <dbReference type="Rhea" id="RHEA-COMP:11605"/>
        <dbReference type="ChEBI" id="CHEBI:15378"/>
        <dbReference type="ChEBI" id="CHEBI:30013"/>
        <dbReference type="ChEBI" id="CHEBI:30616"/>
        <dbReference type="ChEBI" id="CHEBI:61977"/>
        <dbReference type="ChEBI" id="CHEBI:456216"/>
        <dbReference type="EC" id="2.7.11.1"/>
    </reaction>
</comment>
<dbReference type="Pfam" id="PF00069">
    <property type="entry name" value="Pkinase"/>
    <property type="match status" value="1"/>
</dbReference>
<dbReference type="PANTHER" id="PTHR43289">
    <property type="entry name" value="MITOGEN-ACTIVATED PROTEIN KINASE KINASE KINASE 20-RELATED"/>
    <property type="match status" value="1"/>
</dbReference>
<evidence type="ECO:0000256" key="5">
    <source>
        <dbReference type="ARBA" id="ARBA00022777"/>
    </source>
</evidence>
<feature type="compositionally biased region" description="Polar residues" evidence="9">
    <location>
        <begin position="451"/>
        <end position="467"/>
    </location>
</feature>
<gene>
    <name evidence="11" type="ordered locus">Sked_00190</name>
</gene>
<feature type="compositionally biased region" description="Low complexity" evidence="9">
    <location>
        <begin position="530"/>
        <end position="550"/>
    </location>
</feature>
<evidence type="ECO:0000313" key="12">
    <source>
        <dbReference type="Proteomes" id="UP000000322"/>
    </source>
</evidence>